<evidence type="ECO:0000256" key="5">
    <source>
        <dbReference type="ARBA" id="ARBA00023136"/>
    </source>
</evidence>
<evidence type="ECO:0000256" key="1">
    <source>
        <dbReference type="ARBA" id="ARBA00004651"/>
    </source>
</evidence>
<evidence type="ECO:0000256" key="3">
    <source>
        <dbReference type="ARBA" id="ARBA00022692"/>
    </source>
</evidence>
<dbReference type="Pfam" id="PF03176">
    <property type="entry name" value="MMPL"/>
    <property type="match status" value="2"/>
</dbReference>
<accession>A0A084JIY5</accession>
<dbReference type="SUPFAM" id="SSF82866">
    <property type="entry name" value="Multidrug efflux transporter AcrB transmembrane domain"/>
    <property type="match status" value="2"/>
</dbReference>
<dbReference type="InterPro" id="IPR000731">
    <property type="entry name" value="SSD"/>
</dbReference>
<evidence type="ECO:0000313" key="8">
    <source>
        <dbReference type="EMBL" id="KEZ88919.1"/>
    </source>
</evidence>
<dbReference type="Proteomes" id="UP000028542">
    <property type="component" value="Unassembled WGS sequence"/>
</dbReference>
<feature type="transmembrane region" description="Helical" evidence="6">
    <location>
        <begin position="176"/>
        <end position="193"/>
    </location>
</feature>
<keyword evidence="4 6" id="KW-1133">Transmembrane helix</keyword>
<dbReference type="EMBL" id="JPMD01000001">
    <property type="protein sequence ID" value="KEZ88919.1"/>
    <property type="molecule type" value="Genomic_DNA"/>
</dbReference>
<feature type="domain" description="SSD" evidence="7">
    <location>
        <begin position="526"/>
        <end position="672"/>
    </location>
</feature>
<dbReference type="Gene3D" id="1.20.1640.10">
    <property type="entry name" value="Multidrug efflux transporter AcrB transmembrane domain"/>
    <property type="match status" value="2"/>
</dbReference>
<dbReference type="PROSITE" id="PS50156">
    <property type="entry name" value="SSD"/>
    <property type="match status" value="1"/>
</dbReference>
<evidence type="ECO:0000256" key="4">
    <source>
        <dbReference type="ARBA" id="ARBA00022989"/>
    </source>
</evidence>
<feature type="transmembrane region" description="Helical" evidence="6">
    <location>
        <begin position="226"/>
        <end position="247"/>
    </location>
</feature>
<protein>
    <submittedName>
        <fullName evidence="8">Antibiotic ABC transporter permease</fullName>
    </submittedName>
</protein>
<dbReference type="InterPro" id="IPR050545">
    <property type="entry name" value="Mycobact_MmpL"/>
</dbReference>
<feature type="transmembrane region" description="Helical" evidence="6">
    <location>
        <begin position="650"/>
        <end position="672"/>
    </location>
</feature>
<evidence type="ECO:0000256" key="2">
    <source>
        <dbReference type="ARBA" id="ARBA00022475"/>
    </source>
</evidence>
<reference evidence="8 9" key="1">
    <citation type="submission" date="2014-07" db="EMBL/GenBank/DDBJ databases">
        <title>Draft genome of Clostridium sulfidigenes 113A isolated from sediments associated with methane hydrate from Krishna Godavari basin.</title>
        <authorList>
            <person name="Honkalas V.S."/>
            <person name="Dabir A.P."/>
            <person name="Arora P."/>
            <person name="Dhakephalkar P.K."/>
        </authorList>
    </citation>
    <scope>NUCLEOTIDE SEQUENCE [LARGE SCALE GENOMIC DNA]</scope>
    <source>
        <strain evidence="8 9">113A</strain>
    </source>
</reference>
<dbReference type="STRING" id="318464.IO99_01820"/>
<dbReference type="AlphaFoldDB" id="A0A084JIY5"/>
<gene>
    <name evidence="8" type="ORF">IO99_01820</name>
</gene>
<dbReference type="PANTHER" id="PTHR33406:SF13">
    <property type="entry name" value="MEMBRANE PROTEIN YDFJ"/>
    <property type="match status" value="1"/>
</dbReference>
<dbReference type="InterPro" id="IPR004869">
    <property type="entry name" value="MMPL_dom"/>
</dbReference>
<dbReference type="eggNOG" id="COG1033">
    <property type="taxonomic scope" value="Bacteria"/>
</dbReference>
<sequence length="692" mass="75673">MAKISKKIAESRVIILVLAFLLLIPSVLGFIKTKINYDILSYLPDDLETVRAEEILKRDFDCGSLSMLIVEGMEDKDVAKIKEKVEKIQGVQKVLWINDVLDSPIPKDILPSNIQDVFYAKDSTMMVIMLEEGSANIITQNAVEDIRKVAGEQSFLSGMAGIVKDTKDLSDKETPFYVLIAVVLSLIVLALTMDSVVIPVIFLGSIGIAVIYNMGSNIIFGEISYITKALSAILQLGVTMDYSIFLLHRYDEEREVQKDKVIAMANAIANTMISVAGSSLTTIAGFLALCTMDLALGKDIGLVMAKGVLLGVICTVTVLPALILTFDRVIHKYRHKTLLPTFEKTSEFVVKHHKAFVLIGILVFIPAFIGKVNAKVYYNLDESLPKDLPSIVGTNKLKNDYGMTSTNMILIKDSLDNYKVKAMADELEQVDGVSSVIALEKILGPRVPESFIPKDLLEKIRSGGYELFVVNSEYKAATDEVKEQLVKINDIVKKYDSDGLVSGEAPLTNDLIKISDIDFKNVSIASIVAIFIIIALVFMSLSLPIILVIAIELAIFINLGIPFYTGSVIPFIASIVIGTIQLGATVDYAILLTSRFKEELEMSSNKMDAMRIAVQSSSRSIITSALTFFGATAGVGIISKLEMVSSLCTLMARGAIISMFVILFVLPGILLISEKVIIKTSKGFIKNVEEAA</sequence>
<keyword evidence="5 6" id="KW-0472">Membrane</keyword>
<feature type="transmembrane region" description="Helical" evidence="6">
    <location>
        <begin position="308"/>
        <end position="326"/>
    </location>
</feature>
<dbReference type="GO" id="GO:0005886">
    <property type="term" value="C:plasma membrane"/>
    <property type="evidence" value="ECO:0007669"/>
    <property type="project" value="UniProtKB-SubCell"/>
</dbReference>
<evidence type="ECO:0000256" key="6">
    <source>
        <dbReference type="SAM" id="Phobius"/>
    </source>
</evidence>
<comment type="caution">
    <text evidence="8">The sequence shown here is derived from an EMBL/GenBank/DDBJ whole genome shotgun (WGS) entry which is preliminary data.</text>
</comment>
<proteinExistence type="predicted"/>
<feature type="transmembrane region" description="Helical" evidence="6">
    <location>
        <begin position="200"/>
        <end position="220"/>
    </location>
</feature>
<evidence type="ECO:0000313" key="9">
    <source>
        <dbReference type="Proteomes" id="UP000028542"/>
    </source>
</evidence>
<feature type="transmembrane region" description="Helical" evidence="6">
    <location>
        <begin position="571"/>
        <end position="592"/>
    </location>
</feature>
<organism evidence="8 9">
    <name type="scientific">Clostridium sulfidigenes</name>
    <dbReference type="NCBI Taxonomy" id="318464"/>
    <lineage>
        <taxon>Bacteria</taxon>
        <taxon>Bacillati</taxon>
        <taxon>Bacillota</taxon>
        <taxon>Clostridia</taxon>
        <taxon>Eubacteriales</taxon>
        <taxon>Clostridiaceae</taxon>
        <taxon>Clostridium</taxon>
    </lineage>
</organism>
<name>A0A084JIY5_9CLOT</name>
<comment type="subcellular location">
    <subcellularLocation>
        <location evidence="1">Cell membrane</location>
        <topology evidence="1">Multi-pass membrane protein</topology>
    </subcellularLocation>
</comment>
<keyword evidence="2" id="KW-1003">Cell membrane</keyword>
<dbReference type="RefSeq" id="WP_035129413.1">
    <property type="nucleotide sequence ID" value="NZ_JPMD01000001.1"/>
</dbReference>
<feature type="transmembrane region" description="Helical" evidence="6">
    <location>
        <begin position="519"/>
        <end position="538"/>
    </location>
</feature>
<keyword evidence="3 6" id="KW-0812">Transmembrane</keyword>
<feature type="transmembrane region" description="Helical" evidence="6">
    <location>
        <begin position="620"/>
        <end position="638"/>
    </location>
</feature>
<dbReference type="PANTHER" id="PTHR33406">
    <property type="entry name" value="MEMBRANE PROTEIN MJ1562-RELATED"/>
    <property type="match status" value="1"/>
</dbReference>
<feature type="transmembrane region" description="Helical" evidence="6">
    <location>
        <begin position="267"/>
        <end position="288"/>
    </location>
</feature>
<keyword evidence="9" id="KW-1185">Reference proteome</keyword>
<evidence type="ECO:0000259" key="7">
    <source>
        <dbReference type="PROSITE" id="PS50156"/>
    </source>
</evidence>